<keyword evidence="2 9" id="KW-0963">Cytoplasm</keyword>
<keyword evidence="4 9" id="KW-0479">Metal-binding</keyword>
<dbReference type="GO" id="GO:0006085">
    <property type="term" value="P:acetyl-CoA biosynthetic process"/>
    <property type="evidence" value="ECO:0007669"/>
    <property type="project" value="UniProtKB-UniRule"/>
</dbReference>
<comment type="subcellular location">
    <subcellularLocation>
        <location evidence="9">Cytoplasm</location>
    </subcellularLocation>
</comment>
<dbReference type="PIRSF" id="PIRSF000722">
    <property type="entry name" value="Acetate_prop_kin"/>
    <property type="match status" value="1"/>
</dbReference>
<keyword evidence="7 9" id="KW-0067">ATP-binding</keyword>
<feature type="binding site" evidence="9">
    <location>
        <position position="94"/>
    </location>
    <ligand>
        <name>substrate</name>
    </ligand>
</feature>
<feature type="site" description="Transition state stabilizer" evidence="9">
    <location>
        <position position="242"/>
    </location>
</feature>
<comment type="similarity">
    <text evidence="1 9 10">Belongs to the acetokinase family.</text>
</comment>
<comment type="subunit">
    <text evidence="9">Homodimer.</text>
</comment>
<dbReference type="PANTHER" id="PTHR21060">
    <property type="entry name" value="ACETATE KINASE"/>
    <property type="match status" value="1"/>
</dbReference>
<keyword evidence="6 9" id="KW-0418">Kinase</keyword>
<dbReference type="PROSITE" id="PS01075">
    <property type="entry name" value="ACETATE_KINASE_1"/>
    <property type="match status" value="1"/>
</dbReference>
<dbReference type="GO" id="GO:0006083">
    <property type="term" value="P:acetate metabolic process"/>
    <property type="evidence" value="ECO:0007669"/>
    <property type="project" value="TreeGrafter"/>
</dbReference>
<dbReference type="Gene3D" id="3.30.420.40">
    <property type="match status" value="2"/>
</dbReference>
<feature type="binding site" evidence="9">
    <location>
        <position position="19"/>
    </location>
    <ligand>
        <name>ATP</name>
        <dbReference type="ChEBI" id="CHEBI:30616"/>
    </ligand>
</feature>
<feature type="binding site" evidence="9">
    <location>
        <begin position="284"/>
        <end position="286"/>
    </location>
    <ligand>
        <name>ATP</name>
        <dbReference type="ChEBI" id="CHEBI:30616"/>
    </ligand>
</feature>
<organism evidence="11 12">
    <name type="scientific">Fluviibacter phosphoraccumulans</name>
    <dbReference type="NCBI Taxonomy" id="1751046"/>
    <lineage>
        <taxon>Bacteria</taxon>
        <taxon>Pseudomonadati</taxon>
        <taxon>Pseudomonadota</taxon>
        <taxon>Betaproteobacteria</taxon>
        <taxon>Rhodocyclales</taxon>
        <taxon>Fluviibacteraceae</taxon>
        <taxon>Fluviibacter</taxon>
    </lineage>
</organism>
<comment type="function">
    <text evidence="9">Catalyzes the formation of acetyl phosphate from acetate and ATP. Can also catalyze the reverse reaction.</text>
</comment>
<sequence>MNQSLPALLCLNAGSSSVKFSLYKVANGSPELLFGGQIEGLLTQPHFKAKDVQGNLLNERQWAKPQRRAEAVEIILDYVKAEAKGYQLKAVGHRVVLGGTEYAHSVVVDEAVLAVLDHYAPIVPSHQPAEIEAIRLLRESHPDLMQVACFDSAFHRTKSELADLYALPLSYRDKGLRRWGFHGLSYDYINTQLPQLDQRLATGKTVVMHLGSGASLCGLVNGKSAYTSMGFSPLDGLMMGTRCGSLDPMIPLYLMSQYKMAPAAVEKLLIKESGLLGISGISNDMRDLECSAAPTAQLAVDLFVYMLAQQTGTAMASIQGLDGIVFTAGIGEHSPLIRAKTCEALAWAGVEIDATQNASSNHQAHRISSDHSRVAVWVIPTNEEIVIARDTWQLINSH</sequence>
<evidence type="ECO:0000256" key="4">
    <source>
        <dbReference type="ARBA" id="ARBA00022723"/>
    </source>
</evidence>
<feature type="active site" description="Proton donor/acceptor" evidence="9">
    <location>
        <position position="151"/>
    </location>
</feature>
<accession>A0A679HYD0</accession>
<dbReference type="SUPFAM" id="SSF53067">
    <property type="entry name" value="Actin-like ATPase domain"/>
    <property type="match status" value="2"/>
</dbReference>
<evidence type="ECO:0000256" key="10">
    <source>
        <dbReference type="RuleBase" id="RU003835"/>
    </source>
</evidence>
<protein>
    <recommendedName>
        <fullName evidence="9">Acetate kinase</fullName>
        <ecNumber evidence="9">2.7.2.1</ecNumber>
    </recommendedName>
    <alternativeName>
        <fullName evidence="9">Acetokinase</fullName>
    </alternativeName>
</protein>
<feature type="binding site" evidence="9">
    <location>
        <begin position="209"/>
        <end position="213"/>
    </location>
    <ligand>
        <name>ATP</name>
        <dbReference type="ChEBI" id="CHEBI:30616"/>
    </ligand>
</feature>
<dbReference type="EC" id="2.7.2.1" evidence="9"/>
<evidence type="ECO:0000256" key="2">
    <source>
        <dbReference type="ARBA" id="ARBA00022490"/>
    </source>
</evidence>
<evidence type="ECO:0000256" key="9">
    <source>
        <dbReference type="HAMAP-Rule" id="MF_00020"/>
    </source>
</evidence>
<dbReference type="EMBL" id="AP022345">
    <property type="protein sequence ID" value="BBU70039.1"/>
    <property type="molecule type" value="Genomic_DNA"/>
</dbReference>
<dbReference type="OrthoDB" id="9802453at2"/>
<evidence type="ECO:0000256" key="3">
    <source>
        <dbReference type="ARBA" id="ARBA00022679"/>
    </source>
</evidence>
<evidence type="ECO:0000313" key="11">
    <source>
        <dbReference type="EMBL" id="BBU70039.1"/>
    </source>
</evidence>
<comment type="catalytic activity">
    <reaction evidence="9">
        <text>acetate + ATP = acetyl phosphate + ADP</text>
        <dbReference type="Rhea" id="RHEA:11352"/>
        <dbReference type="ChEBI" id="CHEBI:22191"/>
        <dbReference type="ChEBI" id="CHEBI:30089"/>
        <dbReference type="ChEBI" id="CHEBI:30616"/>
        <dbReference type="ChEBI" id="CHEBI:456216"/>
        <dbReference type="EC" id="2.7.2.1"/>
    </reaction>
</comment>
<keyword evidence="8 9" id="KW-0460">Magnesium</keyword>
<dbReference type="InterPro" id="IPR000890">
    <property type="entry name" value="Aliphatic_acid_kin_short-chain"/>
</dbReference>
<evidence type="ECO:0000256" key="1">
    <source>
        <dbReference type="ARBA" id="ARBA00008748"/>
    </source>
</evidence>
<feature type="binding site" evidence="9">
    <location>
        <position position="12"/>
    </location>
    <ligand>
        <name>Mg(2+)</name>
        <dbReference type="ChEBI" id="CHEBI:18420"/>
    </ligand>
</feature>
<dbReference type="RefSeq" id="WP_162049326.1">
    <property type="nucleotide sequence ID" value="NZ_AP019011.1"/>
</dbReference>
<dbReference type="InterPro" id="IPR004372">
    <property type="entry name" value="Ac/propionate_kinase"/>
</dbReference>
<dbReference type="PRINTS" id="PR00471">
    <property type="entry name" value="ACETATEKNASE"/>
</dbReference>
<dbReference type="PANTHER" id="PTHR21060:SF21">
    <property type="entry name" value="ACETATE KINASE"/>
    <property type="match status" value="1"/>
</dbReference>
<evidence type="ECO:0000313" key="12">
    <source>
        <dbReference type="Proteomes" id="UP000463961"/>
    </source>
</evidence>
<dbReference type="InterPro" id="IPR043129">
    <property type="entry name" value="ATPase_NBD"/>
</dbReference>
<keyword evidence="3 9" id="KW-0808">Transferase</keyword>
<dbReference type="GO" id="GO:0005829">
    <property type="term" value="C:cytosol"/>
    <property type="evidence" value="ECO:0007669"/>
    <property type="project" value="TreeGrafter"/>
</dbReference>
<dbReference type="Pfam" id="PF00871">
    <property type="entry name" value="Acetate_kinase"/>
    <property type="match status" value="1"/>
</dbReference>
<comment type="pathway">
    <text evidence="9">Metabolic intermediate biosynthesis; acetyl-CoA biosynthesis; acetyl-CoA from acetate: step 1/2.</text>
</comment>
<feature type="binding site" evidence="9">
    <location>
        <position position="383"/>
    </location>
    <ligand>
        <name>Mg(2+)</name>
        <dbReference type="ChEBI" id="CHEBI:18420"/>
    </ligand>
</feature>
<keyword evidence="12" id="KW-1185">Reference proteome</keyword>
<dbReference type="HAMAP" id="MF_00020">
    <property type="entry name" value="Acetate_kinase"/>
    <property type="match status" value="1"/>
</dbReference>
<dbReference type="NCBIfam" id="TIGR00016">
    <property type="entry name" value="ackA"/>
    <property type="match status" value="1"/>
</dbReference>
<dbReference type="GO" id="GO:0000287">
    <property type="term" value="F:magnesium ion binding"/>
    <property type="evidence" value="ECO:0007669"/>
    <property type="project" value="UniProtKB-UniRule"/>
</dbReference>
<dbReference type="InterPro" id="IPR023865">
    <property type="entry name" value="Aliphatic_acid_kinase_CS"/>
</dbReference>
<feature type="binding site" evidence="9">
    <location>
        <begin position="329"/>
        <end position="333"/>
    </location>
    <ligand>
        <name>ATP</name>
        <dbReference type="ChEBI" id="CHEBI:30616"/>
    </ligand>
</feature>
<dbReference type="GO" id="GO:0005524">
    <property type="term" value="F:ATP binding"/>
    <property type="evidence" value="ECO:0007669"/>
    <property type="project" value="UniProtKB-KW"/>
</dbReference>
<evidence type="ECO:0000256" key="6">
    <source>
        <dbReference type="ARBA" id="ARBA00022777"/>
    </source>
</evidence>
<evidence type="ECO:0000256" key="7">
    <source>
        <dbReference type="ARBA" id="ARBA00022840"/>
    </source>
</evidence>
<evidence type="ECO:0000256" key="8">
    <source>
        <dbReference type="ARBA" id="ARBA00022842"/>
    </source>
</evidence>
<comment type="cofactor">
    <cofactor evidence="9">
        <name>Mg(2+)</name>
        <dbReference type="ChEBI" id="CHEBI:18420"/>
    </cofactor>
    <cofactor evidence="9">
        <name>Mn(2+)</name>
        <dbReference type="ChEBI" id="CHEBI:29035"/>
    </cofactor>
    <text evidence="9">Mg(2+). Can also accept Mn(2+).</text>
</comment>
<dbReference type="AlphaFoldDB" id="A0A679HYD0"/>
<keyword evidence="5 9" id="KW-0547">Nucleotide-binding</keyword>
<dbReference type="GO" id="GO:0008776">
    <property type="term" value="F:acetate kinase activity"/>
    <property type="evidence" value="ECO:0007669"/>
    <property type="project" value="UniProtKB-UniRule"/>
</dbReference>
<dbReference type="Proteomes" id="UP000463961">
    <property type="component" value="Chromosome"/>
</dbReference>
<feature type="site" description="Transition state stabilizer" evidence="9">
    <location>
        <position position="182"/>
    </location>
</feature>
<reference evidence="12" key="1">
    <citation type="submission" date="2020-01" db="EMBL/GenBank/DDBJ databases">
        <title>Phosphoaccumulans saitamaens gen. nov., sp. nov., a polyphosphate accumulating bacterium isolated from surface river water.</title>
        <authorList>
            <person name="Watanabe K."/>
            <person name="Suda W."/>
        </authorList>
    </citation>
    <scope>NUCLEOTIDE SEQUENCE [LARGE SCALE GENOMIC DNA]</scope>
    <source>
        <strain evidence="12">ICHIAU1</strain>
    </source>
</reference>
<evidence type="ECO:0000256" key="5">
    <source>
        <dbReference type="ARBA" id="ARBA00022741"/>
    </source>
</evidence>
<dbReference type="UniPathway" id="UPA00340">
    <property type="reaction ID" value="UER00458"/>
</dbReference>
<name>A0A679HYD0_9RHOO</name>
<gene>
    <name evidence="9 11" type="primary">ackA</name>
    <name evidence="11" type="ORF">ICHIAU1_23220</name>
</gene>
<proteinExistence type="inferred from homology"/>